<evidence type="ECO:0000256" key="1">
    <source>
        <dbReference type="SAM" id="MobiDB-lite"/>
    </source>
</evidence>
<dbReference type="InterPro" id="IPR011989">
    <property type="entry name" value="ARM-like"/>
</dbReference>
<name>A0AAD0ULX2_9LEPT</name>
<evidence type="ECO:0000313" key="3">
    <source>
        <dbReference type="Proteomes" id="UP000276407"/>
    </source>
</evidence>
<dbReference type="AlphaFoldDB" id="A0AAD0ULX2"/>
<feature type="compositionally biased region" description="Basic and acidic residues" evidence="1">
    <location>
        <begin position="367"/>
        <end position="396"/>
    </location>
</feature>
<dbReference type="Pfam" id="PF13646">
    <property type="entry name" value="HEAT_2"/>
    <property type="match status" value="2"/>
</dbReference>
<gene>
    <name evidence="2" type="ORF">EFP84_00570</name>
</gene>
<feature type="compositionally biased region" description="Gly residues" evidence="1">
    <location>
        <begin position="419"/>
        <end position="433"/>
    </location>
</feature>
<dbReference type="EMBL" id="CP033614">
    <property type="protein sequence ID" value="AYV54139.1"/>
    <property type="molecule type" value="Genomic_DNA"/>
</dbReference>
<reference evidence="2 3" key="1">
    <citation type="submission" date="2018-11" db="EMBL/GenBank/DDBJ databases">
        <title>Complete genome sequence of Leptospira kmetyi isolate LS 001/16 from soil sample associated with a leptospirosis patient in Kelantan.</title>
        <authorList>
            <person name="Muhammad Yusoff F."/>
            <person name="Muhammad Yusoff S."/>
            <person name="Ahmad M.N."/>
            <person name="Yusof N.Y."/>
            <person name="Aziah I."/>
        </authorList>
    </citation>
    <scope>NUCLEOTIDE SEQUENCE [LARGE SCALE GENOMIC DNA]</scope>
    <source>
        <strain evidence="2 3">LS 001/16</strain>
    </source>
</reference>
<feature type="region of interest" description="Disordered" evidence="1">
    <location>
        <begin position="1"/>
        <end position="21"/>
    </location>
</feature>
<sequence>MNSIEKSKNWKKKIKNSRKNPEKTNRTFVKYILFFAYTILLFFAGMSVFSAPHPTKPVKLSEEQLLKKKEILLQVLKFGTTKERAMALRELEDFPPEHSGALIDQLGKILDKDPDWMMRVYAIRTVAELKLTQFEESILKLLKSEQLDIQRESIYATKKLKIEKAAPILFEILKTQDFTKNSNLTVGLLDALGEFPPREEASAFLLARLGENFNDPEIRAQIALFFGKSKDKKAEGSLLEIYKDSKEPITLRSFSVSSLGKMKSISSMPTIKEELEKIRNLKSKNEVKDYQPLKIHSVTALVSMGDKDILEELYAYARDDDPVVRLRAIKHLTDTGDLSVLEILEYKAQRDPSEKVKKAAKAAIEKLKKGESGGDIDSKEPEGSKFRPGNKERPIRSVDSPLPGTSNSAPDGGTSPPSSGGGGGSGPSSGGSGKSESEDLED</sequence>
<proteinExistence type="predicted"/>
<dbReference type="SUPFAM" id="SSF48371">
    <property type="entry name" value="ARM repeat"/>
    <property type="match status" value="1"/>
</dbReference>
<dbReference type="PANTHER" id="PTHR12697:SF5">
    <property type="entry name" value="DEOXYHYPUSINE HYDROXYLASE"/>
    <property type="match status" value="1"/>
</dbReference>
<accession>A0AAD0ULX2</accession>
<dbReference type="KEGG" id="lkm:EFP84_00570"/>
<protein>
    <submittedName>
        <fullName evidence="2">HEAT repeat domain-containing protein</fullName>
    </submittedName>
</protein>
<dbReference type="Gene3D" id="1.25.10.10">
    <property type="entry name" value="Leucine-rich Repeat Variant"/>
    <property type="match status" value="2"/>
</dbReference>
<organism evidence="2 3">
    <name type="scientific">Leptospira kmetyi</name>
    <dbReference type="NCBI Taxonomy" id="408139"/>
    <lineage>
        <taxon>Bacteria</taxon>
        <taxon>Pseudomonadati</taxon>
        <taxon>Spirochaetota</taxon>
        <taxon>Spirochaetia</taxon>
        <taxon>Leptospirales</taxon>
        <taxon>Leptospiraceae</taxon>
        <taxon>Leptospira</taxon>
    </lineage>
</organism>
<dbReference type="InterPro" id="IPR016024">
    <property type="entry name" value="ARM-type_fold"/>
</dbReference>
<evidence type="ECO:0000313" key="2">
    <source>
        <dbReference type="EMBL" id="AYV54139.1"/>
    </source>
</evidence>
<feature type="region of interest" description="Disordered" evidence="1">
    <location>
        <begin position="367"/>
        <end position="442"/>
    </location>
</feature>
<feature type="compositionally biased region" description="Basic residues" evidence="1">
    <location>
        <begin position="9"/>
        <end position="18"/>
    </location>
</feature>
<dbReference type="RefSeq" id="WP_123178925.1">
    <property type="nucleotide sequence ID" value="NZ_CP033614.1"/>
</dbReference>
<dbReference type="Proteomes" id="UP000276407">
    <property type="component" value="Chromosome 1"/>
</dbReference>
<dbReference type="PANTHER" id="PTHR12697">
    <property type="entry name" value="PBS LYASE HEAT-LIKE PROTEIN"/>
    <property type="match status" value="1"/>
</dbReference>
<dbReference type="GO" id="GO:0016491">
    <property type="term" value="F:oxidoreductase activity"/>
    <property type="evidence" value="ECO:0007669"/>
    <property type="project" value="TreeGrafter"/>
</dbReference>